<organism evidence="2">
    <name type="scientific">Drosophila persimilis</name>
    <name type="common">Fruit fly</name>
    <dbReference type="NCBI Taxonomy" id="7234"/>
    <lineage>
        <taxon>Eukaryota</taxon>
        <taxon>Metazoa</taxon>
        <taxon>Ecdysozoa</taxon>
        <taxon>Arthropoda</taxon>
        <taxon>Hexapoda</taxon>
        <taxon>Insecta</taxon>
        <taxon>Pterygota</taxon>
        <taxon>Neoptera</taxon>
        <taxon>Endopterygota</taxon>
        <taxon>Diptera</taxon>
        <taxon>Brachycera</taxon>
        <taxon>Muscomorpha</taxon>
        <taxon>Ephydroidea</taxon>
        <taxon>Drosophilidae</taxon>
        <taxon>Drosophila</taxon>
        <taxon>Sophophora</taxon>
    </lineage>
</organism>
<evidence type="ECO:0000313" key="2">
    <source>
        <dbReference type="Proteomes" id="UP000008744"/>
    </source>
</evidence>
<dbReference type="AlphaFoldDB" id="B4IRP6"/>
<dbReference type="EMBL" id="CH695163">
    <property type="protein sequence ID" value="EDW38634.1"/>
    <property type="molecule type" value="Genomic_DNA"/>
</dbReference>
<reference evidence="1 2" key="1">
    <citation type="journal article" date="2007" name="Nature">
        <title>Evolution of genes and genomes on the Drosophila phylogeny.</title>
        <authorList>
            <consortium name="Drosophila 12 Genomes Consortium"/>
            <person name="Clark A.G."/>
            <person name="Eisen M.B."/>
            <person name="Smith D.R."/>
            <person name="Bergman C.M."/>
            <person name="Oliver B."/>
            <person name="Markow T.A."/>
            <person name="Kaufman T.C."/>
            <person name="Kellis M."/>
            <person name="Gelbart W."/>
            <person name="Iyer V.N."/>
            <person name="Pollard D.A."/>
            <person name="Sackton T.B."/>
            <person name="Larracuente A.M."/>
            <person name="Singh N.D."/>
            <person name="Abad J.P."/>
            <person name="Abt D.N."/>
            <person name="Adryan B."/>
            <person name="Aguade M."/>
            <person name="Akashi H."/>
            <person name="Anderson W.W."/>
            <person name="Aquadro C.F."/>
            <person name="Ardell D.H."/>
            <person name="Arguello R."/>
            <person name="Artieri C.G."/>
            <person name="Barbash D.A."/>
            <person name="Barker D."/>
            <person name="Barsanti P."/>
            <person name="Batterham P."/>
            <person name="Batzoglou S."/>
            <person name="Begun D."/>
            <person name="Bhutkar A."/>
            <person name="Blanco E."/>
            <person name="Bosak S.A."/>
            <person name="Bradley R.K."/>
            <person name="Brand A.D."/>
            <person name="Brent M.R."/>
            <person name="Brooks A.N."/>
            <person name="Brown R.H."/>
            <person name="Butlin R.K."/>
            <person name="Caggese C."/>
            <person name="Calvi B.R."/>
            <person name="Bernardo de Carvalho A."/>
            <person name="Caspi A."/>
            <person name="Castrezana S."/>
            <person name="Celniker S.E."/>
            <person name="Chang J.L."/>
            <person name="Chapple C."/>
            <person name="Chatterji S."/>
            <person name="Chinwalla A."/>
            <person name="Civetta A."/>
            <person name="Clifton S.W."/>
            <person name="Comeron J.M."/>
            <person name="Costello J.C."/>
            <person name="Coyne J.A."/>
            <person name="Daub J."/>
            <person name="David R.G."/>
            <person name="Delcher A.L."/>
            <person name="Delehaunty K."/>
            <person name="Do C.B."/>
            <person name="Ebling H."/>
            <person name="Edwards K."/>
            <person name="Eickbush T."/>
            <person name="Evans J.D."/>
            <person name="Filipski A."/>
            <person name="Findeiss S."/>
            <person name="Freyhult E."/>
            <person name="Fulton L."/>
            <person name="Fulton R."/>
            <person name="Garcia A.C."/>
            <person name="Gardiner A."/>
            <person name="Garfield D.A."/>
            <person name="Garvin B.E."/>
            <person name="Gibson G."/>
            <person name="Gilbert D."/>
            <person name="Gnerre S."/>
            <person name="Godfrey J."/>
            <person name="Good R."/>
            <person name="Gotea V."/>
            <person name="Gravely B."/>
            <person name="Greenberg A.J."/>
            <person name="Griffiths-Jones S."/>
            <person name="Gross S."/>
            <person name="Guigo R."/>
            <person name="Gustafson E.A."/>
            <person name="Haerty W."/>
            <person name="Hahn M.W."/>
            <person name="Halligan D.L."/>
            <person name="Halpern A.L."/>
            <person name="Halter G.M."/>
            <person name="Han M.V."/>
            <person name="Heger A."/>
            <person name="Hillier L."/>
            <person name="Hinrichs A.S."/>
            <person name="Holmes I."/>
            <person name="Hoskins R.A."/>
            <person name="Hubisz M.J."/>
            <person name="Hultmark D."/>
            <person name="Huntley M.A."/>
            <person name="Jaffe D.B."/>
            <person name="Jagadeeshan S."/>
            <person name="Jeck W.R."/>
            <person name="Johnson J."/>
            <person name="Jones C.D."/>
            <person name="Jordan W.C."/>
            <person name="Karpen G.H."/>
            <person name="Kataoka E."/>
            <person name="Keightley P.D."/>
            <person name="Kheradpour P."/>
            <person name="Kirkness E.F."/>
            <person name="Koerich L.B."/>
            <person name="Kristiansen K."/>
            <person name="Kudrna D."/>
            <person name="Kulathinal R.J."/>
            <person name="Kumar S."/>
            <person name="Kwok R."/>
            <person name="Lander E."/>
            <person name="Langley C.H."/>
            <person name="Lapoint R."/>
            <person name="Lazzaro B.P."/>
            <person name="Lee S.J."/>
            <person name="Levesque L."/>
            <person name="Li R."/>
            <person name="Lin C.F."/>
            <person name="Lin M.F."/>
            <person name="Lindblad-Toh K."/>
            <person name="Llopart A."/>
            <person name="Long M."/>
            <person name="Low L."/>
            <person name="Lozovsky E."/>
            <person name="Lu J."/>
            <person name="Luo M."/>
            <person name="Machado C.A."/>
            <person name="Makalowski W."/>
            <person name="Marzo M."/>
            <person name="Matsuda M."/>
            <person name="Matzkin L."/>
            <person name="McAllister B."/>
            <person name="McBride C.S."/>
            <person name="McKernan B."/>
            <person name="McKernan K."/>
            <person name="Mendez-Lago M."/>
            <person name="Minx P."/>
            <person name="Mollenhauer M.U."/>
            <person name="Montooth K."/>
            <person name="Mount S.M."/>
            <person name="Mu X."/>
            <person name="Myers E."/>
            <person name="Negre B."/>
            <person name="Newfeld S."/>
            <person name="Nielsen R."/>
            <person name="Noor M.A."/>
            <person name="O'Grady P."/>
            <person name="Pachter L."/>
            <person name="Papaceit M."/>
            <person name="Parisi M.J."/>
            <person name="Parisi M."/>
            <person name="Parts L."/>
            <person name="Pedersen J.S."/>
            <person name="Pesole G."/>
            <person name="Phillippy A.M."/>
            <person name="Ponting C.P."/>
            <person name="Pop M."/>
            <person name="Porcelli D."/>
            <person name="Powell J.R."/>
            <person name="Prohaska S."/>
            <person name="Pruitt K."/>
            <person name="Puig M."/>
            <person name="Quesneville H."/>
            <person name="Ram K.R."/>
            <person name="Rand D."/>
            <person name="Rasmussen M.D."/>
            <person name="Reed L.K."/>
            <person name="Reenan R."/>
            <person name="Reily A."/>
            <person name="Remington K.A."/>
            <person name="Rieger T.T."/>
            <person name="Ritchie M.G."/>
            <person name="Robin C."/>
            <person name="Rogers Y.H."/>
            <person name="Rohde C."/>
            <person name="Rozas J."/>
            <person name="Rubenfield M.J."/>
            <person name="Ruiz A."/>
            <person name="Russo S."/>
            <person name="Salzberg S.L."/>
            <person name="Sanchez-Gracia A."/>
            <person name="Saranga D.J."/>
            <person name="Sato H."/>
            <person name="Schaeffer S.W."/>
            <person name="Schatz M.C."/>
            <person name="Schlenke T."/>
            <person name="Schwartz R."/>
            <person name="Segarra C."/>
            <person name="Singh R.S."/>
            <person name="Sirot L."/>
            <person name="Sirota M."/>
            <person name="Sisneros N.B."/>
            <person name="Smith C.D."/>
            <person name="Smith T.F."/>
            <person name="Spieth J."/>
            <person name="Stage D.E."/>
            <person name="Stark A."/>
            <person name="Stephan W."/>
            <person name="Strausberg R.L."/>
            <person name="Strempel S."/>
            <person name="Sturgill D."/>
            <person name="Sutton G."/>
            <person name="Sutton G.G."/>
            <person name="Tao W."/>
            <person name="Teichmann S."/>
            <person name="Tobari Y.N."/>
            <person name="Tomimura Y."/>
            <person name="Tsolas J.M."/>
            <person name="Valente V.L."/>
            <person name="Venter E."/>
            <person name="Venter J.C."/>
            <person name="Vicario S."/>
            <person name="Vieira F.G."/>
            <person name="Vilella A.J."/>
            <person name="Villasante A."/>
            <person name="Walenz B."/>
            <person name="Wang J."/>
            <person name="Wasserman M."/>
            <person name="Watts T."/>
            <person name="Wilson D."/>
            <person name="Wilson R.K."/>
            <person name="Wing R.A."/>
            <person name="Wolfner M.F."/>
            <person name="Wong A."/>
            <person name="Wong G.K."/>
            <person name="Wu C.I."/>
            <person name="Wu G."/>
            <person name="Yamamoto D."/>
            <person name="Yang H.P."/>
            <person name="Yang S.P."/>
            <person name="Yorke J.A."/>
            <person name="Yoshida K."/>
            <person name="Zdobnov E."/>
            <person name="Zhang P."/>
            <person name="Zhang Y."/>
            <person name="Zimin A.V."/>
            <person name="Baldwin J."/>
            <person name="Abdouelleil A."/>
            <person name="Abdulkadir J."/>
            <person name="Abebe A."/>
            <person name="Abera B."/>
            <person name="Abreu J."/>
            <person name="Acer S.C."/>
            <person name="Aftuck L."/>
            <person name="Alexander A."/>
            <person name="An P."/>
            <person name="Anderson E."/>
            <person name="Anderson S."/>
            <person name="Arachi H."/>
            <person name="Azer M."/>
            <person name="Bachantsang P."/>
            <person name="Barry A."/>
            <person name="Bayul T."/>
            <person name="Berlin A."/>
            <person name="Bessette D."/>
            <person name="Bloom T."/>
            <person name="Blye J."/>
            <person name="Boguslavskiy L."/>
            <person name="Bonnet C."/>
            <person name="Boukhgalter B."/>
            <person name="Bourzgui I."/>
            <person name="Brown A."/>
            <person name="Cahill P."/>
            <person name="Channer S."/>
            <person name="Cheshatsang Y."/>
            <person name="Chuda L."/>
            <person name="Citroen M."/>
            <person name="Collymore A."/>
            <person name="Cooke P."/>
            <person name="Costello M."/>
            <person name="D'Aco K."/>
            <person name="Daza R."/>
            <person name="De Haan G."/>
            <person name="DeGray S."/>
            <person name="DeMaso C."/>
            <person name="Dhargay N."/>
            <person name="Dooley K."/>
            <person name="Dooley E."/>
            <person name="Doricent M."/>
            <person name="Dorje P."/>
            <person name="Dorjee K."/>
            <person name="Dupes A."/>
            <person name="Elong R."/>
            <person name="Falk J."/>
            <person name="Farina A."/>
            <person name="Faro S."/>
            <person name="Ferguson D."/>
            <person name="Fisher S."/>
            <person name="Foley C.D."/>
            <person name="Franke A."/>
            <person name="Friedrich D."/>
            <person name="Gadbois L."/>
            <person name="Gearin G."/>
            <person name="Gearin C.R."/>
            <person name="Giannoukos G."/>
            <person name="Goode T."/>
            <person name="Graham J."/>
            <person name="Grandbois E."/>
            <person name="Grewal S."/>
            <person name="Gyaltsen K."/>
            <person name="Hafez N."/>
            <person name="Hagos B."/>
            <person name="Hall J."/>
            <person name="Henson C."/>
            <person name="Hollinger A."/>
            <person name="Honan T."/>
            <person name="Huard M.D."/>
            <person name="Hughes L."/>
            <person name="Hurhula B."/>
            <person name="Husby M.E."/>
            <person name="Kamat A."/>
            <person name="Kanga B."/>
            <person name="Kashin S."/>
            <person name="Khazanovich D."/>
            <person name="Kisner P."/>
            <person name="Lance K."/>
            <person name="Lara M."/>
            <person name="Lee W."/>
            <person name="Lennon N."/>
            <person name="Letendre F."/>
            <person name="LeVine R."/>
            <person name="Lipovsky A."/>
            <person name="Liu X."/>
            <person name="Liu J."/>
            <person name="Liu S."/>
            <person name="Lokyitsang T."/>
            <person name="Lokyitsang Y."/>
            <person name="Lubonja R."/>
            <person name="Lui A."/>
            <person name="MacDonald P."/>
            <person name="Magnisalis V."/>
            <person name="Maru K."/>
            <person name="Matthews C."/>
            <person name="McCusker W."/>
            <person name="McDonough S."/>
            <person name="Mehta T."/>
            <person name="Meldrim J."/>
            <person name="Meneus L."/>
            <person name="Mihai O."/>
            <person name="Mihalev A."/>
            <person name="Mihova T."/>
            <person name="Mittelman R."/>
            <person name="Mlenga V."/>
            <person name="Montmayeur A."/>
            <person name="Mulrain L."/>
            <person name="Navidi A."/>
            <person name="Naylor J."/>
            <person name="Negash T."/>
            <person name="Nguyen T."/>
            <person name="Nguyen N."/>
            <person name="Nicol R."/>
            <person name="Norbu C."/>
            <person name="Norbu N."/>
            <person name="Novod N."/>
            <person name="O'Neill B."/>
            <person name="Osman S."/>
            <person name="Markiewicz E."/>
            <person name="Oyono O.L."/>
            <person name="Patti C."/>
            <person name="Phunkhang P."/>
            <person name="Pierre F."/>
            <person name="Priest M."/>
            <person name="Raghuraman S."/>
            <person name="Rege F."/>
            <person name="Reyes R."/>
            <person name="Rise C."/>
            <person name="Rogov P."/>
            <person name="Ross K."/>
            <person name="Ryan E."/>
            <person name="Settipalli S."/>
            <person name="Shea T."/>
            <person name="Sherpa N."/>
            <person name="Shi L."/>
            <person name="Shih D."/>
            <person name="Sparrow T."/>
            <person name="Spaulding J."/>
            <person name="Stalker J."/>
            <person name="Stange-Thomann N."/>
            <person name="Stavropoulos S."/>
            <person name="Stone C."/>
            <person name="Strader C."/>
            <person name="Tesfaye S."/>
            <person name="Thomson T."/>
            <person name="Thoulutsang Y."/>
            <person name="Thoulutsang D."/>
            <person name="Topham K."/>
            <person name="Topping I."/>
            <person name="Tsamla T."/>
            <person name="Vassiliev H."/>
            <person name="Vo A."/>
            <person name="Wangchuk T."/>
            <person name="Wangdi T."/>
            <person name="Weiand M."/>
            <person name="Wilkinson J."/>
            <person name="Wilson A."/>
            <person name="Yadav S."/>
            <person name="Young G."/>
            <person name="Yu Q."/>
            <person name="Zembek L."/>
            <person name="Zhong D."/>
            <person name="Zimmer A."/>
            <person name="Zwirko Z."/>
            <person name="Jaffe D.B."/>
            <person name="Alvarez P."/>
            <person name="Brockman W."/>
            <person name="Butler J."/>
            <person name="Chin C."/>
            <person name="Gnerre S."/>
            <person name="Grabherr M."/>
            <person name="Kleber M."/>
            <person name="Mauceli E."/>
            <person name="MacCallum I."/>
        </authorList>
    </citation>
    <scope>NUCLEOTIDE SEQUENCE [LARGE SCALE GENOMIC DNA]</scope>
    <source>
        <strain evidence="2">MSH-3 / Tucson 14011-0111.49</strain>
    </source>
</reference>
<sequence length="61" mass="6501">MSTTDLGILKIIALLGAVFEHYSPEGDGQTDGASRTKEDPQSDLVNDELLLAPCSVQITII</sequence>
<evidence type="ECO:0000313" key="1">
    <source>
        <dbReference type="EMBL" id="EDW38634.1"/>
    </source>
</evidence>
<protein>
    <submittedName>
        <fullName evidence="1">GL15362</fullName>
    </submittedName>
</protein>
<keyword evidence="2" id="KW-1185">Reference proteome</keyword>
<name>B4IRP6_DROPE</name>
<accession>B4IRP6</accession>
<proteinExistence type="predicted"/>
<gene>
    <name evidence="1" type="primary">Dper\GL15362</name>
    <name evidence="1" type="ORF">Dper_GL15362</name>
</gene>
<dbReference type="Proteomes" id="UP000008744">
    <property type="component" value="Unassembled WGS sequence"/>
</dbReference>
<dbReference type="HOGENOM" id="CLU_2925055_0_0_1"/>